<organism evidence="2">
    <name type="scientific">termite gut metagenome</name>
    <dbReference type="NCBI Taxonomy" id="433724"/>
    <lineage>
        <taxon>unclassified sequences</taxon>
        <taxon>metagenomes</taxon>
        <taxon>organismal metagenomes</taxon>
    </lineage>
</organism>
<feature type="compositionally biased region" description="Basic and acidic residues" evidence="1">
    <location>
        <begin position="50"/>
        <end position="63"/>
    </location>
</feature>
<evidence type="ECO:0000313" key="2">
    <source>
        <dbReference type="EMBL" id="KAA6348519.1"/>
    </source>
</evidence>
<evidence type="ECO:0000313" key="3">
    <source>
        <dbReference type="EMBL" id="KAA6348543.1"/>
    </source>
</evidence>
<protein>
    <recommendedName>
        <fullName evidence="4">DUF3408 domain-containing protein</fullName>
    </recommendedName>
</protein>
<dbReference type="EMBL" id="SNRY01000066">
    <property type="protein sequence ID" value="KAA6348519.1"/>
    <property type="molecule type" value="Genomic_DNA"/>
</dbReference>
<dbReference type="AlphaFoldDB" id="A0A5J4SQJ3"/>
<gene>
    <name evidence="2" type="ORF">EZS27_004013</name>
    <name evidence="3" type="ORF">EZS27_004037</name>
</gene>
<evidence type="ECO:0008006" key="4">
    <source>
        <dbReference type="Google" id="ProtNLM"/>
    </source>
</evidence>
<feature type="region of interest" description="Disordered" evidence="1">
    <location>
        <begin position="26"/>
        <end position="63"/>
    </location>
</feature>
<name>A0A5J4SQJ3_9ZZZZ</name>
<dbReference type="EMBL" id="SNRY01000066">
    <property type="protein sequence ID" value="KAA6348543.1"/>
    <property type="molecule type" value="Genomic_DNA"/>
</dbReference>
<proteinExistence type="predicted"/>
<accession>A0A5J4SQJ3</accession>
<sequence length="139" mass="16201">MTKRINPDEIDESFILASVKKDKTVEVENVPASQEKQPPPQEETPLPLEPQKEESRRKRGKGQDYESLFIKESNITARLGKTVYIRKEFHERIQKIVQVIGGNEVSLFSYIDNILAHHFESYQDDINQSYKQKNKDNIL</sequence>
<dbReference type="InterPro" id="IPR021823">
    <property type="entry name" value="DUF3408"/>
</dbReference>
<reference evidence="2" key="1">
    <citation type="submission" date="2019-03" db="EMBL/GenBank/DDBJ databases">
        <title>Single cell metagenomics reveals metabolic interactions within the superorganism composed of flagellate Streblomastix strix and complex community of Bacteroidetes bacteria on its surface.</title>
        <authorList>
            <person name="Treitli S.C."/>
            <person name="Kolisko M."/>
            <person name="Husnik F."/>
            <person name="Keeling P."/>
            <person name="Hampl V."/>
        </authorList>
    </citation>
    <scope>NUCLEOTIDE SEQUENCE</scope>
    <source>
        <strain evidence="2">STM</strain>
    </source>
</reference>
<evidence type="ECO:0000256" key="1">
    <source>
        <dbReference type="SAM" id="MobiDB-lite"/>
    </source>
</evidence>
<comment type="caution">
    <text evidence="2">The sequence shown here is derived from an EMBL/GenBank/DDBJ whole genome shotgun (WGS) entry which is preliminary data.</text>
</comment>
<dbReference type="Pfam" id="PF11888">
    <property type="entry name" value="DUF3408"/>
    <property type="match status" value="1"/>
</dbReference>